<dbReference type="RefSeq" id="WP_005990400.1">
    <property type="nucleotide sequence ID" value="NZ_AECZ01000001.1"/>
</dbReference>
<feature type="domain" description="J" evidence="2">
    <location>
        <begin position="11"/>
        <end position="68"/>
    </location>
</feature>
<dbReference type="PRINTS" id="PR00625">
    <property type="entry name" value="JDOMAIN"/>
</dbReference>
<feature type="region of interest" description="Disordered" evidence="1">
    <location>
        <begin position="68"/>
        <end position="119"/>
    </location>
</feature>
<dbReference type="AlphaFoldDB" id="E1JRP3"/>
<name>E1JRP3_SOLFR</name>
<dbReference type="OrthoDB" id="9779622at2"/>
<dbReference type="InterPro" id="IPR001623">
    <property type="entry name" value="DnaJ_domain"/>
</dbReference>
<evidence type="ECO:0000313" key="4">
    <source>
        <dbReference type="Proteomes" id="UP000006250"/>
    </source>
</evidence>
<dbReference type="eggNOG" id="COG0484">
    <property type="taxonomic scope" value="Bacteria"/>
</dbReference>
<dbReference type="SMART" id="SM00271">
    <property type="entry name" value="DnaJ"/>
    <property type="match status" value="1"/>
</dbReference>
<protein>
    <submittedName>
        <fullName evidence="3">Heat shock protein DnaJ domain protein</fullName>
    </submittedName>
</protein>
<dbReference type="PANTHER" id="PTHR43948:SF10">
    <property type="entry name" value="MRJ, ISOFORM E"/>
    <property type="match status" value="1"/>
</dbReference>
<dbReference type="STRING" id="596151.DesfrDRAFT_0292"/>
<keyword evidence="4" id="KW-1185">Reference proteome</keyword>
<dbReference type="Pfam" id="PF00226">
    <property type="entry name" value="DnaJ"/>
    <property type="match status" value="1"/>
</dbReference>
<dbReference type="Proteomes" id="UP000006250">
    <property type="component" value="Unassembled WGS sequence"/>
</dbReference>
<dbReference type="EMBL" id="AECZ01000001">
    <property type="protein sequence ID" value="EFL53244.1"/>
    <property type="molecule type" value="Genomic_DNA"/>
</dbReference>
<evidence type="ECO:0000313" key="3">
    <source>
        <dbReference type="EMBL" id="EFL53244.1"/>
    </source>
</evidence>
<accession>E1JRP3</accession>
<dbReference type="PROSITE" id="PS50076">
    <property type="entry name" value="DNAJ_2"/>
    <property type="match status" value="1"/>
</dbReference>
<evidence type="ECO:0000259" key="2">
    <source>
        <dbReference type="PROSITE" id="PS50076"/>
    </source>
</evidence>
<dbReference type="InterPro" id="IPR036869">
    <property type="entry name" value="J_dom_sf"/>
</dbReference>
<dbReference type="PANTHER" id="PTHR43948">
    <property type="entry name" value="DNAJ HOMOLOG SUBFAMILY B"/>
    <property type="match status" value="1"/>
</dbReference>
<organism evidence="3 4">
    <name type="scientific">Solidesulfovibrio fructosivorans JJ]</name>
    <dbReference type="NCBI Taxonomy" id="596151"/>
    <lineage>
        <taxon>Bacteria</taxon>
        <taxon>Pseudomonadati</taxon>
        <taxon>Thermodesulfobacteriota</taxon>
        <taxon>Desulfovibrionia</taxon>
        <taxon>Desulfovibrionales</taxon>
        <taxon>Desulfovibrionaceae</taxon>
        <taxon>Solidesulfovibrio</taxon>
    </lineage>
</organism>
<dbReference type="SUPFAM" id="SSF46565">
    <property type="entry name" value="Chaperone J-domain"/>
    <property type="match status" value="1"/>
</dbReference>
<sequence length="277" mass="30716">MAPADAMRLDEARALLGVSSSDELEAVKSAYRKLAFSLHPDLHPDDPGAKRKFQRLNEAYLLLRHFHANKDNEPGPQASPGSKPGRKTTTRTSAGPRPTAGPGPGQAHRQRQAKAAYTQASKQNADAGFYFRREEVLQDLLKDPFARQVFQDIYQQVRNKSAAASGPVTAKGPRKVSFHWGEKALSLDITKGFWDSLKGYFQKQLDDEQTIHLPTTSLFPGTRIRVGIRHGLGNSKPTMVEVTLPPDFVVGRPIRLKGMGRRIGPMRGDLYLRLLAK</sequence>
<proteinExistence type="predicted"/>
<dbReference type="Gene3D" id="1.10.287.110">
    <property type="entry name" value="DnaJ domain"/>
    <property type="match status" value="1"/>
</dbReference>
<reference evidence="3 4" key="1">
    <citation type="submission" date="2010-08" db="EMBL/GenBank/DDBJ databases">
        <title>The draft genome of Desulfovibrio fructosovorans JJ.</title>
        <authorList>
            <consortium name="US DOE Joint Genome Institute (JGI-PGF)"/>
            <person name="Lucas S."/>
            <person name="Copeland A."/>
            <person name="Lapidus A."/>
            <person name="Cheng J.-F."/>
            <person name="Bruce D."/>
            <person name="Goodwin L."/>
            <person name="Pitluck S."/>
            <person name="Land M.L."/>
            <person name="Hauser L."/>
            <person name="Chang Y.-J."/>
            <person name="Jeffries C."/>
            <person name="Wall J.D."/>
            <person name="Stahl D.A."/>
            <person name="Arkin A.P."/>
            <person name="Dehal P."/>
            <person name="Stolyar S.M."/>
            <person name="Hazen T.C."/>
            <person name="Woyke T.J."/>
        </authorList>
    </citation>
    <scope>NUCLEOTIDE SEQUENCE [LARGE SCALE GENOMIC DNA]</scope>
    <source>
        <strain evidence="3 4">JJ</strain>
    </source>
</reference>
<evidence type="ECO:0000256" key="1">
    <source>
        <dbReference type="SAM" id="MobiDB-lite"/>
    </source>
</evidence>
<keyword evidence="3" id="KW-0346">Stress response</keyword>
<dbReference type="CDD" id="cd06257">
    <property type="entry name" value="DnaJ"/>
    <property type="match status" value="1"/>
</dbReference>
<comment type="caution">
    <text evidence="3">The sequence shown here is derived from an EMBL/GenBank/DDBJ whole genome shotgun (WGS) entry which is preliminary data.</text>
</comment>
<gene>
    <name evidence="3" type="ORF">DesfrDRAFT_0292</name>
</gene>